<protein>
    <submittedName>
        <fullName evidence="2">DNA-binding transcriptional regulator, XRE-family HTH domain</fullName>
    </submittedName>
</protein>
<feature type="domain" description="HTH cro/C1-type" evidence="1">
    <location>
        <begin position="22"/>
        <end position="75"/>
    </location>
</feature>
<dbReference type="RefSeq" id="WP_075001111.1">
    <property type="nucleotide sequence ID" value="NZ_FOGO01000007.1"/>
</dbReference>
<organism evidence="2 3">
    <name type="scientific">Streptomyces qinglanensis</name>
    <dbReference type="NCBI Taxonomy" id="943816"/>
    <lineage>
        <taxon>Bacteria</taxon>
        <taxon>Bacillati</taxon>
        <taxon>Actinomycetota</taxon>
        <taxon>Actinomycetes</taxon>
        <taxon>Kitasatosporales</taxon>
        <taxon>Streptomycetaceae</taxon>
        <taxon>Streptomyces</taxon>
    </lineage>
</organism>
<sequence length="79" mass="8655">MTPAELQRITTARTLITKGEARQHRAARHLSLQDVADSIGISRSTIHRWETGTSIPSAANALRWADALGITEEDTCQAE</sequence>
<proteinExistence type="predicted"/>
<dbReference type="OrthoDB" id="5149137at2"/>
<dbReference type="Pfam" id="PF01381">
    <property type="entry name" value="HTH_3"/>
    <property type="match status" value="1"/>
</dbReference>
<dbReference type="AlphaFoldDB" id="A0A1H9U1I6"/>
<dbReference type="InterPro" id="IPR010982">
    <property type="entry name" value="Lambda_DNA-bd_dom_sf"/>
</dbReference>
<evidence type="ECO:0000259" key="1">
    <source>
        <dbReference type="PROSITE" id="PS50943"/>
    </source>
</evidence>
<dbReference type="Proteomes" id="UP000182841">
    <property type="component" value="Unassembled WGS sequence"/>
</dbReference>
<evidence type="ECO:0000313" key="3">
    <source>
        <dbReference type="Proteomes" id="UP000182841"/>
    </source>
</evidence>
<reference evidence="3" key="1">
    <citation type="submission" date="2016-10" db="EMBL/GenBank/DDBJ databases">
        <authorList>
            <person name="Varghese N."/>
            <person name="Submissions S."/>
        </authorList>
    </citation>
    <scope>NUCLEOTIDE SEQUENCE [LARGE SCALE GENOMIC DNA]</scope>
    <source>
        <strain evidence="3">CGMCC 4.6825</strain>
    </source>
</reference>
<dbReference type="EMBL" id="FOGO01000007">
    <property type="protein sequence ID" value="SES02933.1"/>
    <property type="molecule type" value="Genomic_DNA"/>
</dbReference>
<name>A0A1H9U1I6_9ACTN</name>
<dbReference type="SMART" id="SM00530">
    <property type="entry name" value="HTH_XRE"/>
    <property type="match status" value="1"/>
</dbReference>
<evidence type="ECO:0000313" key="2">
    <source>
        <dbReference type="EMBL" id="SES02933.1"/>
    </source>
</evidence>
<keyword evidence="3" id="KW-1185">Reference proteome</keyword>
<keyword evidence="2" id="KW-0238">DNA-binding</keyword>
<dbReference type="InterPro" id="IPR001387">
    <property type="entry name" value="Cro/C1-type_HTH"/>
</dbReference>
<dbReference type="PROSITE" id="PS50943">
    <property type="entry name" value="HTH_CROC1"/>
    <property type="match status" value="1"/>
</dbReference>
<dbReference type="SUPFAM" id="SSF47413">
    <property type="entry name" value="lambda repressor-like DNA-binding domains"/>
    <property type="match status" value="1"/>
</dbReference>
<dbReference type="Gene3D" id="1.10.260.40">
    <property type="entry name" value="lambda repressor-like DNA-binding domains"/>
    <property type="match status" value="1"/>
</dbReference>
<dbReference type="GO" id="GO:0003677">
    <property type="term" value="F:DNA binding"/>
    <property type="evidence" value="ECO:0007669"/>
    <property type="project" value="UniProtKB-KW"/>
</dbReference>
<dbReference type="CDD" id="cd00093">
    <property type="entry name" value="HTH_XRE"/>
    <property type="match status" value="1"/>
</dbReference>
<accession>A0A1H9U1I6</accession>
<gene>
    <name evidence="2" type="ORF">SAMN05421870_107186</name>
</gene>